<dbReference type="EMBL" id="AFNH02000887">
    <property type="protein sequence ID" value="EZG55035.1"/>
    <property type="molecule type" value="Genomic_DNA"/>
</dbReference>
<dbReference type="Proteomes" id="UP000019763">
    <property type="component" value="Unassembled WGS sequence"/>
</dbReference>
<evidence type="ECO:0000313" key="1">
    <source>
        <dbReference type="EMBL" id="EZG55035.1"/>
    </source>
</evidence>
<feature type="non-terminal residue" evidence="1">
    <location>
        <position position="1"/>
    </location>
</feature>
<dbReference type="VEuPathDB" id="CryptoDB:GNI_119400"/>
<accession>A0A023B2I5</accession>
<protein>
    <submittedName>
        <fullName evidence="1">Uncharacterized protein</fullName>
    </submittedName>
</protein>
<feature type="non-terminal residue" evidence="1">
    <location>
        <position position="110"/>
    </location>
</feature>
<organism evidence="1 2">
    <name type="scientific">Gregarina niphandrodes</name>
    <name type="common">Septate eugregarine</name>
    <dbReference type="NCBI Taxonomy" id="110365"/>
    <lineage>
        <taxon>Eukaryota</taxon>
        <taxon>Sar</taxon>
        <taxon>Alveolata</taxon>
        <taxon>Apicomplexa</taxon>
        <taxon>Conoidasida</taxon>
        <taxon>Gregarinasina</taxon>
        <taxon>Eugregarinorida</taxon>
        <taxon>Gregarinidae</taxon>
        <taxon>Gregarina</taxon>
    </lineage>
</organism>
<dbReference type="RefSeq" id="XP_011131820.1">
    <property type="nucleotide sequence ID" value="XM_011133518.1"/>
</dbReference>
<comment type="caution">
    <text evidence="1">The sequence shown here is derived from an EMBL/GenBank/DDBJ whole genome shotgun (WGS) entry which is preliminary data.</text>
</comment>
<gene>
    <name evidence="1" type="ORF">GNI_119400</name>
</gene>
<sequence length="110" mass="11954">LSANDSGTIPVCTNPFVGHITVDTTIIAGTISDILEFRFRAAIPARIGTFRHDSEKLDEFTEYFFHVAIFSQFGVGQLGVGHGRWPPDDSLVVYIAAGSLTPFGVLLLQD</sequence>
<dbReference type="GeneID" id="22914241"/>
<evidence type="ECO:0000313" key="2">
    <source>
        <dbReference type="Proteomes" id="UP000019763"/>
    </source>
</evidence>
<dbReference type="AlphaFoldDB" id="A0A023B2I5"/>
<proteinExistence type="predicted"/>
<keyword evidence="2" id="KW-1185">Reference proteome</keyword>
<name>A0A023B2I5_GRENI</name>
<reference evidence="1" key="1">
    <citation type="submission" date="2013-12" db="EMBL/GenBank/DDBJ databases">
        <authorList>
            <person name="Omoto C.K."/>
            <person name="Sibley D."/>
            <person name="Venepally P."/>
            <person name="Hadjithomas M."/>
            <person name="Karamycheva S."/>
            <person name="Brunk B."/>
            <person name="Roos D."/>
            <person name="Caler E."/>
            <person name="Lorenzi H."/>
        </authorList>
    </citation>
    <scope>NUCLEOTIDE SEQUENCE</scope>
</reference>